<dbReference type="InterPro" id="IPR036116">
    <property type="entry name" value="FN3_sf"/>
</dbReference>
<dbReference type="Gene3D" id="2.60.40.10">
    <property type="entry name" value="Immunoglobulins"/>
    <property type="match status" value="1"/>
</dbReference>
<accession>A0A3N0DQI5</accession>
<organism evidence="2 3">
    <name type="scientific">Nocardioides marmorisolisilvae</name>
    <dbReference type="NCBI Taxonomy" id="1542737"/>
    <lineage>
        <taxon>Bacteria</taxon>
        <taxon>Bacillati</taxon>
        <taxon>Actinomycetota</taxon>
        <taxon>Actinomycetes</taxon>
        <taxon>Propionibacteriales</taxon>
        <taxon>Nocardioidaceae</taxon>
        <taxon>Nocardioides</taxon>
    </lineage>
</organism>
<name>A0A3N0DQI5_9ACTN</name>
<feature type="chain" id="PRO_5018124152" description="Fibronectin type III domain-containing protein" evidence="1">
    <location>
        <begin position="29"/>
        <end position="402"/>
    </location>
</feature>
<evidence type="ECO:0000313" key="3">
    <source>
        <dbReference type="Proteomes" id="UP000277094"/>
    </source>
</evidence>
<keyword evidence="1" id="KW-0732">Signal</keyword>
<dbReference type="AlphaFoldDB" id="A0A3N0DQI5"/>
<evidence type="ECO:0000313" key="2">
    <source>
        <dbReference type="EMBL" id="RNL77726.1"/>
    </source>
</evidence>
<protein>
    <recommendedName>
        <fullName evidence="4">Fibronectin type III domain-containing protein</fullName>
    </recommendedName>
</protein>
<dbReference type="GO" id="GO:0005975">
    <property type="term" value="P:carbohydrate metabolic process"/>
    <property type="evidence" value="ECO:0007669"/>
    <property type="project" value="UniProtKB-ARBA"/>
</dbReference>
<dbReference type="EMBL" id="RJSG01000003">
    <property type="protein sequence ID" value="RNL77726.1"/>
    <property type="molecule type" value="Genomic_DNA"/>
</dbReference>
<dbReference type="OrthoDB" id="3273960at2"/>
<dbReference type="InterPro" id="IPR013783">
    <property type="entry name" value="Ig-like_fold"/>
</dbReference>
<gene>
    <name evidence="2" type="ORF">EFL95_17155</name>
</gene>
<evidence type="ECO:0000256" key="1">
    <source>
        <dbReference type="SAM" id="SignalP"/>
    </source>
</evidence>
<comment type="caution">
    <text evidence="2">The sequence shown here is derived from an EMBL/GenBank/DDBJ whole genome shotgun (WGS) entry which is preliminary data.</text>
</comment>
<dbReference type="Proteomes" id="UP000277094">
    <property type="component" value="Unassembled WGS sequence"/>
</dbReference>
<proteinExistence type="predicted"/>
<sequence length="402" mass="42760">MRTRILALVAAVAACAGTALVVVPIAHADSPPFDTDWAICSDASDTNCIVSATANGVDTVPTQNNTVRDYPWVKQIDANLIDFGVWHDLGNGSTTNVVDPSVEYQLVVRTGTFVPREMNAVARDGSYSISRSVTTGYTFTVTFKPTPTHRTDAISCSYDGGCGGSTTAATDDLTGFATGDVQTLTTSGLSPAEISQRYGMATFTNAQNSYVFYNNDFDLLEVRLANPHLEADGVTPVTDGSYDAFLPDAFLIGTMNVPDPASVTKYSFTVTRTASGSTTVAPMSVVHEPGGVRIKLRNISFSRPKYSIKPHKMVPGKPRMAGVKKIVGGAKASFSAPVANGGAKIDFYRLACKKSGGSWHFKNGTKSPITMTGLPYGTVYCQIRAHNSVGYGPYGGLWKSHT</sequence>
<reference evidence="2 3" key="1">
    <citation type="submission" date="2018-11" db="EMBL/GenBank/DDBJ databases">
        <authorList>
            <person name="Li F."/>
        </authorList>
    </citation>
    <scope>NUCLEOTIDE SEQUENCE [LARGE SCALE GENOMIC DNA]</scope>
    <source>
        <strain evidence="2 3">KIS18-7</strain>
    </source>
</reference>
<dbReference type="RefSeq" id="WP_123235312.1">
    <property type="nucleotide sequence ID" value="NZ_RJSG01000003.1"/>
</dbReference>
<evidence type="ECO:0008006" key="4">
    <source>
        <dbReference type="Google" id="ProtNLM"/>
    </source>
</evidence>
<feature type="signal peptide" evidence="1">
    <location>
        <begin position="1"/>
        <end position="28"/>
    </location>
</feature>
<dbReference type="PROSITE" id="PS51257">
    <property type="entry name" value="PROKAR_LIPOPROTEIN"/>
    <property type="match status" value="1"/>
</dbReference>
<keyword evidence="3" id="KW-1185">Reference proteome</keyword>
<dbReference type="SUPFAM" id="SSF49265">
    <property type="entry name" value="Fibronectin type III"/>
    <property type="match status" value="1"/>
</dbReference>